<keyword evidence="2" id="KW-1185">Reference proteome</keyword>
<gene>
    <name evidence="1" type="ORF">M409DRAFT_57330</name>
</gene>
<dbReference type="GeneID" id="54566870"/>
<sequence>MWRVSRPQAVKAGSCVDATLCNKRVTITAVAVPVVYSAWRTYVPEEKSQLQTAWRSNKDETDTPLCWKCNPDPTAKNVATCWYLSAERAAITVRVQLVAQGATWHTLTPAKFKDRSILNSEAAASRLFCPFLPKWALFSTPLTLSTSLTPANALALSQRGFQLMEDAPGRIVRCPETGGTRLERLVVARRHASFVIAPLPFVTSPSRAYIHIPCHVRTYSIHAPLPDLQRTMDEAAIQRKRRYFAVCCTVPVSDEVLSNFLDRAYNEEGGGDPLLVIVEHLDLKYEDPTEPPCHVSSFPFEQKTPAQCRDLLRQHVQEQDSDIEPDLFVMIDQRTLEDSTVLVLDGDSDGDSQLRSLRVYMQFATLFLASADVGNTTVEESNEDVCDCGNGVWPRPLQ</sequence>
<dbReference type="OrthoDB" id="4483229at2759"/>
<proteinExistence type="predicted"/>
<evidence type="ECO:0000313" key="2">
    <source>
        <dbReference type="Proteomes" id="UP000799537"/>
    </source>
</evidence>
<dbReference type="EMBL" id="ML993608">
    <property type="protein sequence ID" value="KAF2163421.1"/>
    <property type="molecule type" value="Genomic_DNA"/>
</dbReference>
<accession>A0A6A6C8Q1</accession>
<reference evidence="1" key="1">
    <citation type="journal article" date="2020" name="Stud. Mycol.">
        <title>101 Dothideomycetes genomes: a test case for predicting lifestyles and emergence of pathogens.</title>
        <authorList>
            <person name="Haridas S."/>
            <person name="Albert R."/>
            <person name="Binder M."/>
            <person name="Bloem J."/>
            <person name="Labutti K."/>
            <person name="Salamov A."/>
            <person name="Andreopoulos B."/>
            <person name="Baker S."/>
            <person name="Barry K."/>
            <person name="Bills G."/>
            <person name="Bluhm B."/>
            <person name="Cannon C."/>
            <person name="Castanera R."/>
            <person name="Culley D."/>
            <person name="Daum C."/>
            <person name="Ezra D."/>
            <person name="Gonzalez J."/>
            <person name="Henrissat B."/>
            <person name="Kuo A."/>
            <person name="Liang C."/>
            <person name="Lipzen A."/>
            <person name="Lutzoni F."/>
            <person name="Magnuson J."/>
            <person name="Mondo S."/>
            <person name="Nolan M."/>
            <person name="Ohm R."/>
            <person name="Pangilinan J."/>
            <person name="Park H.-J."/>
            <person name="Ramirez L."/>
            <person name="Alfaro M."/>
            <person name="Sun H."/>
            <person name="Tritt A."/>
            <person name="Yoshinaga Y."/>
            <person name="Zwiers L.-H."/>
            <person name="Turgeon B."/>
            <person name="Goodwin S."/>
            <person name="Spatafora J."/>
            <person name="Crous P."/>
            <person name="Grigoriev I."/>
        </authorList>
    </citation>
    <scope>NUCLEOTIDE SEQUENCE</scope>
    <source>
        <strain evidence="1">ATCC 36951</strain>
    </source>
</reference>
<dbReference type="Proteomes" id="UP000799537">
    <property type="component" value="Unassembled WGS sequence"/>
</dbReference>
<dbReference type="AlphaFoldDB" id="A0A6A6C8Q1"/>
<dbReference type="RefSeq" id="XP_033664310.1">
    <property type="nucleotide sequence ID" value="XM_033813598.1"/>
</dbReference>
<evidence type="ECO:0000313" key="1">
    <source>
        <dbReference type="EMBL" id="KAF2163421.1"/>
    </source>
</evidence>
<name>A0A6A6C8Q1_ZASCE</name>
<protein>
    <submittedName>
        <fullName evidence="1">Uncharacterized protein</fullName>
    </submittedName>
</protein>
<organism evidence="1 2">
    <name type="scientific">Zasmidium cellare ATCC 36951</name>
    <dbReference type="NCBI Taxonomy" id="1080233"/>
    <lineage>
        <taxon>Eukaryota</taxon>
        <taxon>Fungi</taxon>
        <taxon>Dikarya</taxon>
        <taxon>Ascomycota</taxon>
        <taxon>Pezizomycotina</taxon>
        <taxon>Dothideomycetes</taxon>
        <taxon>Dothideomycetidae</taxon>
        <taxon>Mycosphaerellales</taxon>
        <taxon>Mycosphaerellaceae</taxon>
        <taxon>Zasmidium</taxon>
    </lineage>
</organism>